<dbReference type="OrthoDB" id="3062801at2759"/>
<organism evidence="3 4">
    <name type="scientific">Coprinopsis marcescibilis</name>
    <name type="common">Agaric fungus</name>
    <name type="synonym">Psathyrella marcescibilis</name>
    <dbReference type="NCBI Taxonomy" id="230819"/>
    <lineage>
        <taxon>Eukaryota</taxon>
        <taxon>Fungi</taxon>
        <taxon>Dikarya</taxon>
        <taxon>Basidiomycota</taxon>
        <taxon>Agaricomycotina</taxon>
        <taxon>Agaricomycetes</taxon>
        <taxon>Agaricomycetidae</taxon>
        <taxon>Agaricales</taxon>
        <taxon>Agaricineae</taxon>
        <taxon>Psathyrellaceae</taxon>
        <taxon>Coprinopsis</taxon>
    </lineage>
</organism>
<evidence type="ECO:0000313" key="3">
    <source>
        <dbReference type="EMBL" id="TFK25147.1"/>
    </source>
</evidence>
<evidence type="ECO:0000256" key="1">
    <source>
        <dbReference type="SAM" id="MobiDB-lite"/>
    </source>
</evidence>
<gene>
    <name evidence="3" type="ORF">FA15DRAFT_655388</name>
</gene>
<feature type="compositionally biased region" description="Polar residues" evidence="1">
    <location>
        <begin position="216"/>
        <end position="225"/>
    </location>
</feature>
<feature type="transmembrane region" description="Helical" evidence="2">
    <location>
        <begin position="403"/>
        <end position="421"/>
    </location>
</feature>
<protein>
    <submittedName>
        <fullName evidence="3">Uncharacterized protein</fullName>
    </submittedName>
</protein>
<feature type="transmembrane region" description="Helical" evidence="2">
    <location>
        <begin position="433"/>
        <end position="453"/>
    </location>
</feature>
<keyword evidence="4" id="KW-1185">Reference proteome</keyword>
<accession>A0A5C3KXW5</accession>
<feature type="compositionally biased region" description="Polar residues" evidence="1">
    <location>
        <begin position="19"/>
        <end position="32"/>
    </location>
</feature>
<dbReference type="STRING" id="230819.A0A5C3KXW5"/>
<dbReference type="GO" id="GO:0030041">
    <property type="term" value="P:actin filament polymerization"/>
    <property type="evidence" value="ECO:0007669"/>
    <property type="project" value="TreeGrafter"/>
</dbReference>
<dbReference type="Proteomes" id="UP000307440">
    <property type="component" value="Unassembled WGS sequence"/>
</dbReference>
<dbReference type="AlphaFoldDB" id="A0A5C3KXW5"/>
<feature type="region of interest" description="Disordered" evidence="1">
    <location>
        <begin position="588"/>
        <end position="625"/>
    </location>
</feature>
<dbReference type="PANTHER" id="PTHR45691">
    <property type="entry name" value="PROTEIN DIAPHANOUS"/>
    <property type="match status" value="1"/>
</dbReference>
<dbReference type="InterPro" id="IPR051412">
    <property type="entry name" value="Formin_Homology_Diaphanous_sf"/>
</dbReference>
<sequence length="879" mass="97947">MYNRSGVYDQDFGDIRNSSLRTKRSSTAGSTRAHSRPFIHQANRDSTSSRGNSLSSNAHRSRALSYSSVQPAHFGNNYNGSNASFPRGDGYVANDPYDPSNKKGGVSKGTTFDDIRIDISQSNYPQLAAIEEEDTVTERSDSIYYPPPDPVHDDWNDSPSGPPEPIYISITAPNHHHRPSNTISRHASAPNLGDSRLYTGRSPLDLYPAELPSPNRDATTVTPTSDHLRPTSPHRQLSRITELTEQFSESRLSLQSTRSSLHYQQYQHDPVEQGTHQMPRASSYDNLSDGSTGPLNWSVQQSQPWRSVGWVVRYVAVGIPKEAYNLVLLRLPSLYFSRVARIFEEADLSLSEIKKMALKTASRSKATHLTPFHLETEEIPPVYASLKNTWESFIDSLMREWKTFNIISVLLLSAILTILQIDSAANDAVTRYTALASLICALISLLYGCVYIIRFGTMRKTYKAAEWALEARKSHTTIFWNVWVLLAMPAVWLSWSLILYITCIMSFLWRTDTHSNEHGPMPFHWLLAIRVIISTILGLGVVYGILVLRTFRRYGTAMDNAWKGRINGWIADQDNEYDVHRMYDPHPYASTNRTGTPQVQRAPYIPPHKNRSAGSMSFSKSKQANYPRNVRYSQQLPRTFVESETVSNHYLGDRGAAGRQNMELDDNATATRRPVEDPVSRPSISPHVEKEASIARQSLSMSDLSLRSHHSISSEVSSIRVPRPGTPPPPPRPHAHVSISVLQRPPVPSELQPPRNSRPDMLPTLTPPPPPPPPPPPHHDHPVPTRSLQSPFAAQSAPSLLTPPLMAHLRDSESHLVDALAVSTSIAGHNLKTVGSDVELMGGLRQASLPESESEDSNDIDAGGLDLKGEQGPRKDFDK</sequence>
<feature type="compositionally biased region" description="Polar residues" evidence="1">
    <location>
        <begin position="612"/>
        <end position="625"/>
    </location>
</feature>
<name>A0A5C3KXW5_COPMA</name>
<feature type="region of interest" description="Disordered" evidence="1">
    <location>
        <begin position="843"/>
        <end position="879"/>
    </location>
</feature>
<feature type="transmembrane region" description="Helical" evidence="2">
    <location>
        <begin position="482"/>
        <end position="507"/>
    </location>
</feature>
<keyword evidence="2" id="KW-0472">Membrane</keyword>
<feature type="region of interest" description="Disordered" evidence="1">
    <location>
        <begin position="19"/>
        <end position="66"/>
    </location>
</feature>
<reference evidence="3 4" key="1">
    <citation type="journal article" date="2019" name="Nat. Ecol. Evol.">
        <title>Megaphylogeny resolves global patterns of mushroom evolution.</title>
        <authorList>
            <person name="Varga T."/>
            <person name="Krizsan K."/>
            <person name="Foldi C."/>
            <person name="Dima B."/>
            <person name="Sanchez-Garcia M."/>
            <person name="Sanchez-Ramirez S."/>
            <person name="Szollosi G.J."/>
            <person name="Szarkandi J.G."/>
            <person name="Papp V."/>
            <person name="Albert L."/>
            <person name="Andreopoulos W."/>
            <person name="Angelini C."/>
            <person name="Antonin V."/>
            <person name="Barry K.W."/>
            <person name="Bougher N.L."/>
            <person name="Buchanan P."/>
            <person name="Buyck B."/>
            <person name="Bense V."/>
            <person name="Catcheside P."/>
            <person name="Chovatia M."/>
            <person name="Cooper J."/>
            <person name="Damon W."/>
            <person name="Desjardin D."/>
            <person name="Finy P."/>
            <person name="Geml J."/>
            <person name="Haridas S."/>
            <person name="Hughes K."/>
            <person name="Justo A."/>
            <person name="Karasinski D."/>
            <person name="Kautmanova I."/>
            <person name="Kiss B."/>
            <person name="Kocsube S."/>
            <person name="Kotiranta H."/>
            <person name="LaButti K.M."/>
            <person name="Lechner B.E."/>
            <person name="Liimatainen K."/>
            <person name="Lipzen A."/>
            <person name="Lukacs Z."/>
            <person name="Mihaltcheva S."/>
            <person name="Morgado L.N."/>
            <person name="Niskanen T."/>
            <person name="Noordeloos M.E."/>
            <person name="Ohm R.A."/>
            <person name="Ortiz-Santana B."/>
            <person name="Ovrebo C."/>
            <person name="Racz N."/>
            <person name="Riley R."/>
            <person name="Savchenko A."/>
            <person name="Shiryaev A."/>
            <person name="Soop K."/>
            <person name="Spirin V."/>
            <person name="Szebenyi C."/>
            <person name="Tomsovsky M."/>
            <person name="Tulloss R.E."/>
            <person name="Uehling J."/>
            <person name="Grigoriev I.V."/>
            <person name="Vagvolgyi C."/>
            <person name="Papp T."/>
            <person name="Martin F.M."/>
            <person name="Miettinen O."/>
            <person name="Hibbett D.S."/>
            <person name="Nagy L.G."/>
        </authorList>
    </citation>
    <scope>NUCLEOTIDE SEQUENCE [LARGE SCALE GENOMIC DNA]</scope>
    <source>
        <strain evidence="3 4">CBS 121175</strain>
    </source>
</reference>
<evidence type="ECO:0000313" key="4">
    <source>
        <dbReference type="Proteomes" id="UP000307440"/>
    </source>
</evidence>
<dbReference type="EMBL" id="ML210190">
    <property type="protein sequence ID" value="TFK25147.1"/>
    <property type="molecule type" value="Genomic_DNA"/>
</dbReference>
<feature type="region of interest" description="Disordered" evidence="1">
    <location>
        <begin position="651"/>
        <end position="795"/>
    </location>
</feature>
<feature type="transmembrane region" description="Helical" evidence="2">
    <location>
        <begin position="527"/>
        <end position="548"/>
    </location>
</feature>
<feature type="compositionally biased region" description="Polar residues" evidence="1">
    <location>
        <begin position="786"/>
        <end position="795"/>
    </location>
</feature>
<feature type="compositionally biased region" description="Pro residues" evidence="1">
    <location>
        <begin position="765"/>
        <end position="776"/>
    </location>
</feature>
<feature type="compositionally biased region" description="Polar residues" evidence="1">
    <location>
        <begin position="589"/>
        <end position="599"/>
    </location>
</feature>
<feature type="region of interest" description="Disordered" evidence="1">
    <location>
        <begin position="173"/>
        <end position="239"/>
    </location>
</feature>
<feature type="region of interest" description="Disordered" evidence="1">
    <location>
        <begin position="269"/>
        <end position="292"/>
    </location>
</feature>
<feature type="region of interest" description="Disordered" evidence="1">
    <location>
        <begin position="87"/>
        <end position="109"/>
    </location>
</feature>
<feature type="compositionally biased region" description="Low complexity" evidence="1">
    <location>
        <begin position="46"/>
        <end position="56"/>
    </location>
</feature>
<feature type="compositionally biased region" description="Low complexity" evidence="1">
    <location>
        <begin position="711"/>
        <end position="723"/>
    </location>
</feature>
<dbReference type="PANTHER" id="PTHR45691:SF6">
    <property type="entry name" value="PROTEIN DIAPHANOUS"/>
    <property type="match status" value="1"/>
</dbReference>
<feature type="compositionally biased region" description="Basic and acidic residues" evidence="1">
    <location>
        <begin position="867"/>
        <end position="879"/>
    </location>
</feature>
<keyword evidence="2" id="KW-1133">Transmembrane helix</keyword>
<dbReference type="GO" id="GO:0005884">
    <property type="term" value="C:actin filament"/>
    <property type="evidence" value="ECO:0007669"/>
    <property type="project" value="TreeGrafter"/>
</dbReference>
<evidence type="ECO:0000256" key="2">
    <source>
        <dbReference type="SAM" id="Phobius"/>
    </source>
</evidence>
<proteinExistence type="predicted"/>
<keyword evidence="2" id="KW-0812">Transmembrane</keyword>
<feature type="compositionally biased region" description="Polar residues" evidence="1">
    <location>
        <begin position="283"/>
        <end position="292"/>
    </location>
</feature>